<proteinExistence type="inferred from homology"/>
<organism evidence="7 8">
    <name type="scientific">Brachybacterium rhamnosum</name>
    <dbReference type="NCBI Taxonomy" id="173361"/>
    <lineage>
        <taxon>Bacteria</taxon>
        <taxon>Bacillati</taxon>
        <taxon>Actinomycetota</taxon>
        <taxon>Actinomycetes</taxon>
        <taxon>Micrococcales</taxon>
        <taxon>Dermabacteraceae</taxon>
        <taxon>Brachybacterium</taxon>
    </lineage>
</organism>
<dbReference type="SUPFAM" id="SSF53056">
    <property type="entry name" value="beta-carbonic anhydrase, cab"/>
    <property type="match status" value="1"/>
</dbReference>
<comment type="function">
    <text evidence="5">Catalyzes the reversible hydration of carbon dioxide to form bicarbonate.</text>
</comment>
<dbReference type="InterPro" id="IPR015892">
    <property type="entry name" value="Carbonic_anhydrase_CS"/>
</dbReference>
<evidence type="ECO:0000256" key="6">
    <source>
        <dbReference type="ARBA" id="ARBA00048348"/>
    </source>
</evidence>
<reference evidence="8" key="1">
    <citation type="journal article" date="2019" name="Int. J. Syst. Evol. Microbiol.">
        <title>The Global Catalogue of Microorganisms (GCM) 10K type strain sequencing project: providing services to taxonomists for standard genome sequencing and annotation.</title>
        <authorList>
            <consortium name="The Broad Institute Genomics Platform"/>
            <consortium name="The Broad Institute Genome Sequencing Center for Infectious Disease"/>
            <person name="Wu L."/>
            <person name="Ma J."/>
        </authorList>
    </citation>
    <scope>NUCLEOTIDE SEQUENCE [LARGE SCALE GENOMIC DNA]</scope>
    <source>
        <strain evidence="8">JCM 11650</strain>
    </source>
</reference>
<dbReference type="Proteomes" id="UP001597280">
    <property type="component" value="Unassembled WGS sequence"/>
</dbReference>
<dbReference type="Pfam" id="PF00484">
    <property type="entry name" value="Pro_CA"/>
    <property type="match status" value="1"/>
</dbReference>
<dbReference type="InterPro" id="IPR001765">
    <property type="entry name" value="Carbonic_anhydrase"/>
</dbReference>
<dbReference type="RefSeq" id="WP_137769534.1">
    <property type="nucleotide sequence ID" value="NZ_BAAAIS010000002.1"/>
</dbReference>
<gene>
    <name evidence="7" type="ORF">ACFSDA_06415</name>
</gene>
<evidence type="ECO:0000313" key="8">
    <source>
        <dbReference type="Proteomes" id="UP001597280"/>
    </source>
</evidence>
<evidence type="ECO:0000256" key="5">
    <source>
        <dbReference type="ARBA" id="ARBA00024993"/>
    </source>
</evidence>
<evidence type="ECO:0000313" key="7">
    <source>
        <dbReference type="EMBL" id="MFD1834709.1"/>
    </source>
</evidence>
<sequence>MATPRVSVQEAWDDLAAGNERFMGGEVRHPDQDAARRSELTEFQAPDAAFLGCSDSRVAAEILFDCGLGELFVVRNIGQIANENTVATMEFAVSSLGVAVIVVLAHGSCGAVKAAIDLTTAHPSETTPAIRRELELIQPAVQQEWLATQRLSPYVDPARIDADAVGRRHLDETIHQLMRSSRVISDAVARGELGIVGCQYQLEEGRVAPITAVGKLDIGA</sequence>
<dbReference type="PROSITE" id="PS00704">
    <property type="entry name" value="PROK_CO2_ANHYDRASE_1"/>
    <property type="match status" value="1"/>
</dbReference>
<dbReference type="InterPro" id="IPR036874">
    <property type="entry name" value="Carbonic_anhydrase_sf"/>
</dbReference>
<keyword evidence="3" id="KW-0862">Zinc</keyword>
<dbReference type="PANTHER" id="PTHR11002">
    <property type="entry name" value="CARBONIC ANHYDRASE"/>
    <property type="match status" value="1"/>
</dbReference>
<dbReference type="EC" id="4.2.1.1" evidence="2"/>
<keyword evidence="4" id="KW-0456">Lyase</keyword>
<accession>A0ABW4PWN3</accession>
<dbReference type="SMART" id="SM00947">
    <property type="entry name" value="Pro_CA"/>
    <property type="match status" value="1"/>
</dbReference>
<protein>
    <recommendedName>
        <fullName evidence="2">carbonic anhydrase</fullName>
        <ecNumber evidence="2">4.2.1.1</ecNumber>
    </recommendedName>
</protein>
<evidence type="ECO:0000256" key="1">
    <source>
        <dbReference type="ARBA" id="ARBA00006217"/>
    </source>
</evidence>
<dbReference type="EMBL" id="JBHUFL010000002">
    <property type="protein sequence ID" value="MFD1834709.1"/>
    <property type="molecule type" value="Genomic_DNA"/>
</dbReference>
<evidence type="ECO:0000256" key="3">
    <source>
        <dbReference type="ARBA" id="ARBA00022833"/>
    </source>
</evidence>
<comment type="similarity">
    <text evidence="1">Belongs to the beta-class carbonic anhydrase family.</text>
</comment>
<comment type="catalytic activity">
    <reaction evidence="6">
        <text>hydrogencarbonate + H(+) = CO2 + H2O</text>
        <dbReference type="Rhea" id="RHEA:10748"/>
        <dbReference type="ChEBI" id="CHEBI:15377"/>
        <dbReference type="ChEBI" id="CHEBI:15378"/>
        <dbReference type="ChEBI" id="CHEBI:16526"/>
        <dbReference type="ChEBI" id="CHEBI:17544"/>
        <dbReference type="EC" id="4.2.1.1"/>
    </reaction>
</comment>
<name>A0ABW4PWN3_9MICO</name>
<dbReference type="Gene3D" id="3.40.1050.10">
    <property type="entry name" value="Carbonic anhydrase"/>
    <property type="match status" value="1"/>
</dbReference>
<evidence type="ECO:0000256" key="2">
    <source>
        <dbReference type="ARBA" id="ARBA00012925"/>
    </source>
</evidence>
<dbReference type="PANTHER" id="PTHR11002:SF79">
    <property type="entry name" value="CARBONIC ANHYDRASE 2"/>
    <property type="match status" value="1"/>
</dbReference>
<evidence type="ECO:0000256" key="4">
    <source>
        <dbReference type="ARBA" id="ARBA00023239"/>
    </source>
</evidence>
<comment type="caution">
    <text evidence="7">The sequence shown here is derived from an EMBL/GenBank/DDBJ whole genome shotgun (WGS) entry which is preliminary data.</text>
</comment>
<keyword evidence="8" id="KW-1185">Reference proteome</keyword>